<dbReference type="PANTHER" id="PTHR43712">
    <property type="entry name" value="PUTATIVE (AFU_ORTHOLOGUE AFUA_4G14580)-RELATED"/>
    <property type="match status" value="1"/>
</dbReference>
<dbReference type="PROSITE" id="PS51683">
    <property type="entry name" value="SAM_OMT_II"/>
    <property type="match status" value="1"/>
</dbReference>
<dbReference type="RefSeq" id="WP_258542222.1">
    <property type="nucleotide sequence ID" value="NZ_OU015584.1"/>
</dbReference>
<dbReference type="InterPro" id="IPR036388">
    <property type="entry name" value="WH-like_DNA-bd_sf"/>
</dbReference>
<evidence type="ECO:0000256" key="2">
    <source>
        <dbReference type="ARBA" id="ARBA00022679"/>
    </source>
</evidence>
<dbReference type="PIRSF" id="PIRSF005739">
    <property type="entry name" value="O-mtase"/>
    <property type="match status" value="1"/>
</dbReference>
<dbReference type="InterPro" id="IPR012967">
    <property type="entry name" value="COMT_dimerisation"/>
</dbReference>
<feature type="active site" description="Proton acceptor" evidence="4">
    <location>
        <position position="237"/>
    </location>
</feature>
<dbReference type="InterPro" id="IPR029063">
    <property type="entry name" value="SAM-dependent_MTases_sf"/>
</dbReference>
<dbReference type="KEGG" id="ptan:CRYO30217_02022"/>
<sequence length="325" mass="37673">MDTKNQLKSFFTEHWKYIAVSTACEFGVFDALIESKTSKQFAEQLGINEEKTSLLLNALVSIGFLDKKEDYYTTNELSVFLTEKHPDSLRYACMNWSGIHLTAWQNLRYTIATGKSAFEDEYYFFNQPFFEYLNENPSERKFYQKAMNEYARDDYKTLPDLIDFSKCKSVIDVGGGYGALLKHLKKKYPNLNCTLFEQLNVLGDICLDYEFFNQTHGDFFEEIPKGSDTIILARILHDWNYNKALKILNNCYDALPDNGSLFIIENCTDKTNIDLSLLSLNMSVMCESFERSSTEYISLANEAGFQFEDDVKLNELQTVLRFIKK</sequence>
<protein>
    <submittedName>
        <fullName evidence="7">Mitomycin biosynthesis 6-O-methyltransferase</fullName>
        <ecNumber evidence="7">2.1.1.316</ecNumber>
    </submittedName>
</protein>
<evidence type="ECO:0000313" key="8">
    <source>
        <dbReference type="Proteomes" id="UP000683507"/>
    </source>
</evidence>
<dbReference type="EC" id="2.1.1.316" evidence="7"/>
<feature type="domain" description="O-methyltransferase C-terminal" evidence="5">
    <location>
        <begin position="104"/>
        <end position="306"/>
    </location>
</feature>
<evidence type="ECO:0000259" key="5">
    <source>
        <dbReference type="Pfam" id="PF00891"/>
    </source>
</evidence>
<dbReference type="AlphaFoldDB" id="A0A916JNH8"/>
<keyword evidence="1 7" id="KW-0489">Methyltransferase</keyword>
<name>A0A916JNH8_9FLAO</name>
<evidence type="ECO:0000256" key="4">
    <source>
        <dbReference type="PIRSR" id="PIRSR005739-1"/>
    </source>
</evidence>
<evidence type="ECO:0000256" key="3">
    <source>
        <dbReference type="ARBA" id="ARBA00022691"/>
    </source>
</evidence>
<dbReference type="Proteomes" id="UP000683507">
    <property type="component" value="Chromosome"/>
</dbReference>
<evidence type="ECO:0000259" key="6">
    <source>
        <dbReference type="Pfam" id="PF08100"/>
    </source>
</evidence>
<dbReference type="SUPFAM" id="SSF46785">
    <property type="entry name" value="Winged helix' DNA-binding domain"/>
    <property type="match status" value="1"/>
</dbReference>
<reference evidence="7" key="1">
    <citation type="submission" date="2021-04" db="EMBL/GenBank/DDBJ databases">
        <authorList>
            <person name="Rodrigo-Torres L."/>
            <person name="Arahal R. D."/>
            <person name="Lucena T."/>
        </authorList>
    </citation>
    <scope>NUCLEOTIDE SEQUENCE</scope>
    <source>
        <strain evidence="7">AS29M-1</strain>
    </source>
</reference>
<dbReference type="Gene3D" id="3.40.50.150">
    <property type="entry name" value="Vaccinia Virus protein VP39"/>
    <property type="match status" value="1"/>
</dbReference>
<keyword evidence="8" id="KW-1185">Reference proteome</keyword>
<dbReference type="CDD" id="cd02440">
    <property type="entry name" value="AdoMet_MTases"/>
    <property type="match status" value="1"/>
</dbReference>
<evidence type="ECO:0000313" key="7">
    <source>
        <dbReference type="EMBL" id="CAG5082835.1"/>
    </source>
</evidence>
<dbReference type="InterPro" id="IPR016461">
    <property type="entry name" value="COMT-like"/>
</dbReference>
<dbReference type="Pfam" id="PF08100">
    <property type="entry name" value="Dimerisation"/>
    <property type="match status" value="1"/>
</dbReference>
<gene>
    <name evidence="7" type="primary">mmcR</name>
    <name evidence="7" type="ORF">CRYO30217_02022</name>
</gene>
<dbReference type="InterPro" id="IPR001077">
    <property type="entry name" value="COMT_C"/>
</dbReference>
<dbReference type="EMBL" id="OU015584">
    <property type="protein sequence ID" value="CAG5082835.1"/>
    <property type="molecule type" value="Genomic_DNA"/>
</dbReference>
<accession>A0A916JNH8</accession>
<organism evidence="7 8">
    <name type="scientific">Parvicella tangerina</name>
    <dbReference type="NCBI Taxonomy" id="2829795"/>
    <lineage>
        <taxon>Bacteria</taxon>
        <taxon>Pseudomonadati</taxon>
        <taxon>Bacteroidota</taxon>
        <taxon>Flavobacteriia</taxon>
        <taxon>Flavobacteriales</taxon>
        <taxon>Parvicellaceae</taxon>
        <taxon>Parvicella</taxon>
    </lineage>
</organism>
<dbReference type="GO" id="GO:0008171">
    <property type="term" value="F:O-methyltransferase activity"/>
    <property type="evidence" value="ECO:0007669"/>
    <property type="project" value="InterPro"/>
</dbReference>
<dbReference type="Gene3D" id="1.10.10.10">
    <property type="entry name" value="Winged helix-like DNA-binding domain superfamily/Winged helix DNA-binding domain"/>
    <property type="match status" value="1"/>
</dbReference>
<dbReference type="GO" id="GO:0046983">
    <property type="term" value="F:protein dimerization activity"/>
    <property type="evidence" value="ECO:0007669"/>
    <property type="project" value="InterPro"/>
</dbReference>
<dbReference type="SUPFAM" id="SSF53335">
    <property type="entry name" value="S-adenosyl-L-methionine-dependent methyltransferases"/>
    <property type="match status" value="1"/>
</dbReference>
<dbReference type="InterPro" id="IPR036390">
    <property type="entry name" value="WH_DNA-bd_sf"/>
</dbReference>
<proteinExistence type="predicted"/>
<evidence type="ECO:0000256" key="1">
    <source>
        <dbReference type="ARBA" id="ARBA00022603"/>
    </source>
</evidence>
<dbReference type="PANTHER" id="PTHR43712:SF2">
    <property type="entry name" value="O-METHYLTRANSFERASE CICE"/>
    <property type="match status" value="1"/>
</dbReference>
<keyword evidence="3" id="KW-0949">S-adenosyl-L-methionine</keyword>
<dbReference type="Pfam" id="PF00891">
    <property type="entry name" value="Methyltransf_2"/>
    <property type="match status" value="1"/>
</dbReference>
<dbReference type="GO" id="GO:0032259">
    <property type="term" value="P:methylation"/>
    <property type="evidence" value="ECO:0007669"/>
    <property type="project" value="UniProtKB-KW"/>
</dbReference>
<keyword evidence="2 7" id="KW-0808">Transferase</keyword>
<feature type="domain" description="O-methyltransferase dimerisation" evidence="6">
    <location>
        <begin position="15"/>
        <end position="83"/>
    </location>
</feature>